<dbReference type="GeneID" id="94846993"/>
<keyword evidence="4 8" id="KW-0812">Transmembrane</keyword>
<feature type="transmembrane region" description="Helical" evidence="8">
    <location>
        <begin position="140"/>
        <end position="160"/>
    </location>
</feature>
<feature type="transmembrane region" description="Helical" evidence="8">
    <location>
        <begin position="97"/>
        <end position="119"/>
    </location>
</feature>
<feature type="transmembrane region" description="Helical" evidence="8">
    <location>
        <begin position="284"/>
        <end position="308"/>
    </location>
</feature>
<evidence type="ECO:0000256" key="6">
    <source>
        <dbReference type="ARBA" id="ARBA00022989"/>
    </source>
</evidence>
<feature type="transmembrane region" description="Helical" evidence="8">
    <location>
        <begin position="63"/>
        <end position="85"/>
    </location>
</feature>
<keyword evidence="7 8" id="KW-0472">Membrane</keyword>
<evidence type="ECO:0000256" key="5">
    <source>
        <dbReference type="ARBA" id="ARBA00022970"/>
    </source>
</evidence>
<evidence type="ECO:0000259" key="9">
    <source>
        <dbReference type="Pfam" id="PF01490"/>
    </source>
</evidence>
<feature type="domain" description="Amino acid transporter transmembrane" evidence="9">
    <location>
        <begin position="65"/>
        <end position="451"/>
    </location>
</feature>
<dbReference type="PANTHER" id="PTHR22950:SF458">
    <property type="entry name" value="SODIUM-COUPLED NEUTRAL AMINO ACID TRANSPORTER 11-RELATED"/>
    <property type="match status" value="1"/>
</dbReference>
<evidence type="ECO:0000256" key="4">
    <source>
        <dbReference type="ARBA" id="ARBA00022692"/>
    </source>
</evidence>
<dbReference type="Pfam" id="PF01490">
    <property type="entry name" value="Aa_trans"/>
    <property type="match status" value="1"/>
</dbReference>
<evidence type="ECO:0000313" key="11">
    <source>
        <dbReference type="Proteomes" id="UP000179807"/>
    </source>
</evidence>
<accession>A0A1J4JBC8</accession>
<evidence type="ECO:0000256" key="2">
    <source>
        <dbReference type="ARBA" id="ARBA00008066"/>
    </source>
</evidence>
<feature type="transmembrane region" description="Helical" evidence="8">
    <location>
        <begin position="372"/>
        <end position="393"/>
    </location>
</feature>
<comment type="subcellular location">
    <subcellularLocation>
        <location evidence="1">Membrane</location>
        <topology evidence="1">Multi-pass membrane protein</topology>
    </subcellularLocation>
</comment>
<keyword evidence="3" id="KW-0813">Transport</keyword>
<feature type="transmembrane region" description="Helical" evidence="8">
    <location>
        <begin position="205"/>
        <end position="227"/>
    </location>
</feature>
<feature type="transmembrane region" description="Helical" evidence="8">
    <location>
        <begin position="180"/>
        <end position="198"/>
    </location>
</feature>
<dbReference type="AlphaFoldDB" id="A0A1J4JBC8"/>
<feature type="transmembrane region" description="Helical" evidence="8">
    <location>
        <begin position="429"/>
        <end position="451"/>
    </location>
</feature>
<dbReference type="PANTHER" id="PTHR22950">
    <property type="entry name" value="AMINO ACID TRANSPORTER"/>
    <property type="match status" value="1"/>
</dbReference>
<name>A0A1J4JBC8_9EUKA</name>
<feature type="transmembrane region" description="Helical" evidence="8">
    <location>
        <begin position="247"/>
        <end position="272"/>
    </location>
</feature>
<dbReference type="Proteomes" id="UP000179807">
    <property type="component" value="Unassembled WGS sequence"/>
</dbReference>
<sequence length="459" mass="51143">MKTDCIYNFLVIFQLMSKPDSVELISNEPLNPLPIGSAGEKDEKYTTAVSDFSKNNEGQPKRVGFFGTVMNLLNSLIGAEILSISRSMRFCGLTFSVGLMTLTALLSYIATILTVRLQFLTRAENFNDLAVKLFGKWGSGALSILVLLFTYSCCVAYLIIGGNNIKSWLQLLNIGEWMEGWKRMIVMFLYSILMPVVLTIPKNIGFLSVFSTFAIFAVFLFSIAMIYKGALTLPTEGINPSVLTFQMNIHFFNAISVYSLMFALPALCLPLLKPVDPRISFRYRIVGTSFFSCYILVIVPGVLGYLLFGSDTKDIILDNFDNHDVFMQIIRFGFFVVVTASYPIVALTVAASLSHIIYKVFDPHTLDIKRRAIILFCTNFPPVLIAMVCPNIYPVISVGGALGGCLTNFFFPAVFWIKNSTLKWTHWTNILCILLAIFGFVSAAIATYQGIELAIYPDD</sequence>
<dbReference type="RefSeq" id="XP_068348100.1">
    <property type="nucleotide sequence ID" value="XM_068512289.1"/>
</dbReference>
<feature type="transmembrane region" description="Helical" evidence="8">
    <location>
        <begin position="399"/>
        <end position="417"/>
    </location>
</feature>
<keyword evidence="11" id="KW-1185">Reference proteome</keyword>
<feature type="transmembrane region" description="Helical" evidence="8">
    <location>
        <begin position="328"/>
        <end position="351"/>
    </location>
</feature>
<evidence type="ECO:0000256" key="8">
    <source>
        <dbReference type="SAM" id="Phobius"/>
    </source>
</evidence>
<evidence type="ECO:0000256" key="7">
    <source>
        <dbReference type="ARBA" id="ARBA00023136"/>
    </source>
</evidence>
<dbReference type="OrthoDB" id="28208at2759"/>
<dbReference type="VEuPathDB" id="TrichDB:TRFO_38851"/>
<dbReference type="GO" id="GO:0015179">
    <property type="term" value="F:L-amino acid transmembrane transporter activity"/>
    <property type="evidence" value="ECO:0007669"/>
    <property type="project" value="TreeGrafter"/>
</dbReference>
<keyword evidence="5" id="KW-0029">Amino-acid transport</keyword>
<evidence type="ECO:0000256" key="1">
    <source>
        <dbReference type="ARBA" id="ARBA00004141"/>
    </source>
</evidence>
<comment type="similarity">
    <text evidence="2">Belongs to the amino acid/polyamine transporter 2 family.</text>
</comment>
<organism evidence="10 11">
    <name type="scientific">Tritrichomonas foetus</name>
    <dbReference type="NCBI Taxonomy" id="1144522"/>
    <lineage>
        <taxon>Eukaryota</taxon>
        <taxon>Metamonada</taxon>
        <taxon>Parabasalia</taxon>
        <taxon>Tritrichomonadida</taxon>
        <taxon>Tritrichomonadidae</taxon>
        <taxon>Tritrichomonas</taxon>
    </lineage>
</organism>
<dbReference type="InterPro" id="IPR013057">
    <property type="entry name" value="AA_transpt_TM"/>
</dbReference>
<reference evidence="10" key="1">
    <citation type="submission" date="2016-10" db="EMBL/GenBank/DDBJ databases">
        <authorList>
            <person name="Benchimol M."/>
            <person name="Almeida L.G."/>
            <person name="Vasconcelos A.T."/>
            <person name="Perreira-Neves A."/>
            <person name="Rosa I.A."/>
            <person name="Tasca T."/>
            <person name="Bogo M.R."/>
            <person name="de Souza W."/>
        </authorList>
    </citation>
    <scope>NUCLEOTIDE SEQUENCE [LARGE SCALE GENOMIC DNA]</scope>
    <source>
        <strain evidence="10">K</strain>
    </source>
</reference>
<gene>
    <name evidence="10" type="ORF">TRFO_38851</name>
</gene>
<dbReference type="EMBL" id="MLAK01001275">
    <property type="protein sequence ID" value="OHS94963.1"/>
    <property type="molecule type" value="Genomic_DNA"/>
</dbReference>
<keyword evidence="6 8" id="KW-1133">Transmembrane helix</keyword>
<evidence type="ECO:0000256" key="3">
    <source>
        <dbReference type="ARBA" id="ARBA00022448"/>
    </source>
</evidence>
<comment type="caution">
    <text evidence="10">The sequence shown here is derived from an EMBL/GenBank/DDBJ whole genome shotgun (WGS) entry which is preliminary data.</text>
</comment>
<evidence type="ECO:0000313" key="10">
    <source>
        <dbReference type="EMBL" id="OHS94963.1"/>
    </source>
</evidence>
<protein>
    <submittedName>
        <fullName evidence="10">Transmembrane amino acid transporter protein</fullName>
    </submittedName>
</protein>
<dbReference type="GO" id="GO:0016020">
    <property type="term" value="C:membrane"/>
    <property type="evidence" value="ECO:0007669"/>
    <property type="project" value="UniProtKB-SubCell"/>
</dbReference>
<proteinExistence type="inferred from homology"/>